<keyword evidence="4" id="KW-0547">Nucleotide-binding</keyword>
<evidence type="ECO:0000256" key="5">
    <source>
        <dbReference type="ARBA" id="ARBA00022801"/>
    </source>
</evidence>
<accession>A0A7Y0L8D2</accession>
<protein>
    <submittedName>
        <fullName evidence="6">DUF86 domain-containing protein</fullName>
    </submittedName>
</protein>
<evidence type="ECO:0000313" key="6">
    <source>
        <dbReference type="EMBL" id="NMP24671.1"/>
    </source>
</evidence>
<dbReference type="PANTHER" id="PTHR34139:SF1">
    <property type="entry name" value="RNASE MJ1380-RELATED"/>
    <property type="match status" value="1"/>
</dbReference>
<dbReference type="GO" id="GO:0004540">
    <property type="term" value="F:RNA nuclease activity"/>
    <property type="evidence" value="ECO:0007669"/>
    <property type="project" value="InterPro"/>
</dbReference>
<dbReference type="GO" id="GO:0016787">
    <property type="term" value="F:hydrolase activity"/>
    <property type="evidence" value="ECO:0007669"/>
    <property type="project" value="UniProtKB-KW"/>
</dbReference>
<evidence type="ECO:0000313" key="7">
    <source>
        <dbReference type="Proteomes" id="UP000533476"/>
    </source>
</evidence>
<sequence length="130" mass="14924">MPRRSDEATIQQIVDAADKIMRRSHSLSYDQFLEDDEKQDALIRPLEIMGEAVSRVSTAFRTANPDLMPWSTVKAMRNLLIHGYDTVDLDEVWTMVTHHVPVLRDKLRTWLASQVHRTDEPNPGTPADQD</sequence>
<dbReference type="InterPro" id="IPR008201">
    <property type="entry name" value="HepT-like"/>
</dbReference>
<dbReference type="PANTHER" id="PTHR34139">
    <property type="entry name" value="UPF0331 PROTEIN MJ0127"/>
    <property type="match status" value="1"/>
</dbReference>
<keyword evidence="1" id="KW-0597">Phosphoprotein</keyword>
<evidence type="ECO:0000256" key="1">
    <source>
        <dbReference type="ARBA" id="ARBA00022553"/>
    </source>
</evidence>
<dbReference type="Proteomes" id="UP000533476">
    <property type="component" value="Unassembled WGS sequence"/>
</dbReference>
<keyword evidence="2" id="KW-1277">Toxin-antitoxin system</keyword>
<reference evidence="6 7" key="1">
    <citation type="submission" date="2020-04" db="EMBL/GenBank/DDBJ databases">
        <authorList>
            <person name="Zhang R."/>
            <person name="Schippers A."/>
        </authorList>
    </citation>
    <scope>NUCLEOTIDE SEQUENCE [LARGE SCALE GENOMIC DNA]</scope>
    <source>
        <strain evidence="6 7">DSM 109850</strain>
    </source>
</reference>
<keyword evidence="3" id="KW-0540">Nuclease</keyword>
<comment type="caution">
    <text evidence="6">The sequence shown here is derived from an EMBL/GenBank/DDBJ whole genome shotgun (WGS) entry which is preliminary data.</text>
</comment>
<keyword evidence="5" id="KW-0378">Hydrolase</keyword>
<dbReference type="EMBL" id="JABBVZ010000134">
    <property type="protein sequence ID" value="NMP24671.1"/>
    <property type="molecule type" value="Genomic_DNA"/>
</dbReference>
<dbReference type="Pfam" id="PF01934">
    <property type="entry name" value="HepT-like"/>
    <property type="match status" value="1"/>
</dbReference>
<evidence type="ECO:0000256" key="4">
    <source>
        <dbReference type="ARBA" id="ARBA00022741"/>
    </source>
</evidence>
<dbReference type="InterPro" id="IPR051813">
    <property type="entry name" value="HepT_RNase_toxin"/>
</dbReference>
<evidence type="ECO:0000256" key="3">
    <source>
        <dbReference type="ARBA" id="ARBA00022722"/>
    </source>
</evidence>
<dbReference type="RefSeq" id="WP_169102879.1">
    <property type="nucleotide sequence ID" value="NZ_JABBVZ010000134.1"/>
</dbReference>
<dbReference type="GO" id="GO:0000166">
    <property type="term" value="F:nucleotide binding"/>
    <property type="evidence" value="ECO:0007669"/>
    <property type="project" value="UniProtKB-KW"/>
</dbReference>
<proteinExistence type="predicted"/>
<evidence type="ECO:0000256" key="2">
    <source>
        <dbReference type="ARBA" id="ARBA00022649"/>
    </source>
</evidence>
<gene>
    <name evidence="6" type="ORF">HIJ39_20385</name>
</gene>
<keyword evidence="7" id="KW-1185">Reference proteome</keyword>
<organism evidence="6 7">
    <name type="scientific">Sulfobacillus harzensis</name>
    <dbReference type="NCBI Taxonomy" id="2729629"/>
    <lineage>
        <taxon>Bacteria</taxon>
        <taxon>Bacillati</taxon>
        <taxon>Bacillota</taxon>
        <taxon>Clostridia</taxon>
        <taxon>Eubacteriales</taxon>
        <taxon>Clostridiales Family XVII. Incertae Sedis</taxon>
        <taxon>Sulfobacillus</taxon>
    </lineage>
</organism>
<name>A0A7Y0L8D2_9FIRM</name>
<dbReference type="GO" id="GO:0110001">
    <property type="term" value="C:toxin-antitoxin complex"/>
    <property type="evidence" value="ECO:0007669"/>
    <property type="project" value="InterPro"/>
</dbReference>
<dbReference type="AlphaFoldDB" id="A0A7Y0L8D2"/>